<keyword evidence="5" id="KW-0411">Iron-sulfur</keyword>
<dbReference type="GO" id="GO:0051536">
    <property type="term" value="F:iron-sulfur cluster binding"/>
    <property type="evidence" value="ECO:0007669"/>
    <property type="project" value="UniProtKB-KW"/>
</dbReference>
<name>A0A1I1TFA9_9BACT</name>
<dbReference type="Pfam" id="PF13649">
    <property type="entry name" value="Methyltransf_25"/>
    <property type="match status" value="1"/>
</dbReference>
<dbReference type="GO" id="GO:0046872">
    <property type="term" value="F:metal ion binding"/>
    <property type="evidence" value="ECO:0007669"/>
    <property type="project" value="UniProtKB-KW"/>
</dbReference>
<dbReference type="CDD" id="cd02440">
    <property type="entry name" value="AdoMet_MTases"/>
    <property type="match status" value="1"/>
</dbReference>
<feature type="compositionally biased region" description="Basic and acidic residues" evidence="6">
    <location>
        <begin position="14"/>
        <end position="32"/>
    </location>
</feature>
<evidence type="ECO:0000256" key="2">
    <source>
        <dbReference type="ARBA" id="ARBA00022691"/>
    </source>
</evidence>
<dbReference type="SFLD" id="SFLDG01067">
    <property type="entry name" value="SPASM/twitch_domain_containing"/>
    <property type="match status" value="1"/>
</dbReference>
<dbReference type="InterPro" id="IPR006638">
    <property type="entry name" value="Elp3/MiaA/NifB-like_rSAM"/>
</dbReference>
<evidence type="ECO:0000313" key="8">
    <source>
        <dbReference type="EMBL" id="SFD55053.1"/>
    </source>
</evidence>
<dbReference type="SUPFAM" id="SSF53335">
    <property type="entry name" value="S-adenosyl-L-methionine-dependent methyltransferases"/>
    <property type="match status" value="1"/>
</dbReference>
<dbReference type="EMBL" id="FOMX01000002">
    <property type="protein sequence ID" value="SFD55053.1"/>
    <property type="molecule type" value="Genomic_DNA"/>
</dbReference>
<proteinExistence type="predicted"/>
<dbReference type="SFLD" id="SFLDS00029">
    <property type="entry name" value="Radical_SAM"/>
    <property type="match status" value="1"/>
</dbReference>
<dbReference type="CDD" id="cd01335">
    <property type="entry name" value="Radical_SAM"/>
    <property type="match status" value="1"/>
</dbReference>
<dbReference type="Gene3D" id="3.20.20.70">
    <property type="entry name" value="Aldolase class I"/>
    <property type="match status" value="1"/>
</dbReference>
<feature type="domain" description="Radical SAM core" evidence="7">
    <location>
        <begin position="46"/>
        <end position="259"/>
    </location>
</feature>
<evidence type="ECO:0000256" key="6">
    <source>
        <dbReference type="SAM" id="MobiDB-lite"/>
    </source>
</evidence>
<dbReference type="GO" id="GO:0003824">
    <property type="term" value="F:catalytic activity"/>
    <property type="evidence" value="ECO:0007669"/>
    <property type="project" value="InterPro"/>
</dbReference>
<dbReference type="InterPro" id="IPR013785">
    <property type="entry name" value="Aldolase_TIM"/>
</dbReference>
<gene>
    <name evidence="8" type="ORF">SAMN02745121_00562</name>
</gene>
<feature type="region of interest" description="Disordered" evidence="6">
    <location>
        <begin position="1"/>
        <end position="48"/>
    </location>
</feature>
<accession>A0A1I1TFA9</accession>
<dbReference type="InterPro" id="IPR041698">
    <property type="entry name" value="Methyltransf_25"/>
</dbReference>
<dbReference type="InterPro" id="IPR029063">
    <property type="entry name" value="SAM-dependent_MTases_sf"/>
</dbReference>
<sequence>MVREPSAPASAGPGDRREDALASAPRMDDRTHLGRPGRPSRPPALRPGDYKALIKVGYGCNEHCTFCHTLDVRPIDGDGEEVERKIVRAAELGHAMVVLSGGEPTIRPELLRWAARIAGLGLDLGLVTNGRALAYPELTDKLVAHRLRYVYLSLHGGSAPVHNRLVRSDAFDQAVAALRNLSGRGLDLTVNCVVTRQNLAHLRGLVDLVAAFADVTLKFSMVEPKGGAARNFELLVPRVGAVAEAVLAAAAHARERGVRVQHGGIPRCLLPGLEDSYSDLRSHRYWTMVEIGEPDLFPVDDDNKRHPPACANCSLRGGCPGLYRGYHDVHGDGELRPVTDRPRANSFNYTLEAVHEAPEATCPLRQGPLGVTPWERGRHLFVRRGPAIARYRADTRDFTDEEIAAVKHDLGQVYVDAARGPAPQDFARELVPLARSPLCAGCPHLSSCTGMFEPVFEDIFTRDDAVVRARLAGLVGDVLDLGCGDAPYLDVLAPRIAAGAVRYTGVDPDEAALARLRARLPAGAELRRGEAEALELGERRFDAVTILRSYNHLRDPDRALTAALSRLRPGGVLVVCDNTAFGLARTPAQTNRGERSSARREHYRNDTAAEAALRIEAVAAELGVTLAAHDRRDIGPGTSNQWLLVYSVA</sequence>
<dbReference type="SMART" id="SM00729">
    <property type="entry name" value="Elp3"/>
    <property type="match status" value="1"/>
</dbReference>
<evidence type="ECO:0000313" key="9">
    <source>
        <dbReference type="Proteomes" id="UP000199400"/>
    </source>
</evidence>
<dbReference type="SUPFAM" id="SSF102114">
    <property type="entry name" value="Radical SAM enzymes"/>
    <property type="match status" value="1"/>
</dbReference>
<dbReference type="Proteomes" id="UP000199400">
    <property type="component" value="Unassembled WGS sequence"/>
</dbReference>
<dbReference type="PROSITE" id="PS51918">
    <property type="entry name" value="RADICAL_SAM"/>
    <property type="match status" value="1"/>
</dbReference>
<dbReference type="STRING" id="54.SAMN02745121_00562"/>
<keyword evidence="4" id="KW-0408">Iron</keyword>
<evidence type="ECO:0000256" key="5">
    <source>
        <dbReference type="ARBA" id="ARBA00023014"/>
    </source>
</evidence>
<keyword evidence="2" id="KW-0949">S-adenosyl-L-methionine</keyword>
<comment type="cofactor">
    <cofactor evidence="1">
        <name>[4Fe-4S] cluster</name>
        <dbReference type="ChEBI" id="CHEBI:49883"/>
    </cofactor>
</comment>
<dbReference type="Gene3D" id="3.40.50.150">
    <property type="entry name" value="Vaccinia Virus protein VP39"/>
    <property type="match status" value="1"/>
</dbReference>
<dbReference type="AlphaFoldDB" id="A0A1I1TFA9"/>
<evidence type="ECO:0000256" key="1">
    <source>
        <dbReference type="ARBA" id="ARBA00001966"/>
    </source>
</evidence>
<dbReference type="PANTHER" id="PTHR11228">
    <property type="entry name" value="RADICAL SAM DOMAIN PROTEIN"/>
    <property type="match status" value="1"/>
</dbReference>
<dbReference type="InterPro" id="IPR058240">
    <property type="entry name" value="rSAM_sf"/>
</dbReference>
<evidence type="ECO:0000259" key="7">
    <source>
        <dbReference type="PROSITE" id="PS51918"/>
    </source>
</evidence>
<evidence type="ECO:0000256" key="4">
    <source>
        <dbReference type="ARBA" id="ARBA00023004"/>
    </source>
</evidence>
<dbReference type="InterPro" id="IPR050377">
    <property type="entry name" value="Radical_SAM_PqqE_MftC-like"/>
</dbReference>
<dbReference type="PANTHER" id="PTHR11228:SF7">
    <property type="entry name" value="PQQA PEPTIDE CYCLASE"/>
    <property type="match status" value="1"/>
</dbReference>
<keyword evidence="9" id="KW-1185">Reference proteome</keyword>
<keyword evidence="3" id="KW-0479">Metal-binding</keyword>
<organism evidence="8 9">
    <name type="scientific">Nannocystis exedens</name>
    <dbReference type="NCBI Taxonomy" id="54"/>
    <lineage>
        <taxon>Bacteria</taxon>
        <taxon>Pseudomonadati</taxon>
        <taxon>Myxococcota</taxon>
        <taxon>Polyangia</taxon>
        <taxon>Nannocystales</taxon>
        <taxon>Nannocystaceae</taxon>
        <taxon>Nannocystis</taxon>
    </lineage>
</organism>
<dbReference type="InterPro" id="IPR007197">
    <property type="entry name" value="rSAM"/>
</dbReference>
<protein>
    <submittedName>
        <fullName evidence="8">Radical SAM superfamily enzyme, MoaA/NifB/PqqE/SkfB family</fullName>
    </submittedName>
</protein>
<evidence type="ECO:0000256" key="3">
    <source>
        <dbReference type="ARBA" id="ARBA00022723"/>
    </source>
</evidence>
<dbReference type="Pfam" id="PF04055">
    <property type="entry name" value="Radical_SAM"/>
    <property type="match status" value="1"/>
</dbReference>
<reference evidence="9" key="1">
    <citation type="submission" date="2016-10" db="EMBL/GenBank/DDBJ databases">
        <authorList>
            <person name="Varghese N."/>
            <person name="Submissions S."/>
        </authorList>
    </citation>
    <scope>NUCLEOTIDE SEQUENCE [LARGE SCALE GENOMIC DNA]</scope>
    <source>
        <strain evidence="9">ATCC 25963</strain>
    </source>
</reference>